<keyword evidence="1" id="KW-0436">Ligase</keyword>
<sequence>MLLPIVWMKEYVNIDTDIMELINEVTLSGSHVESINDLGEKLNNIVVAKILEIKKHPNADKLSLVKVDYGEKVVEIITGAKNMKEGDLVAFAKLGAILPDGLEIKPIDLKGIESTGMLCSYEELGYIDSVIPKSSANGIIILENGKIGENIIDALQLKDPVVEFEITPNRSDCLSIVGISREVAATFNKKINLPTINIEREEDKIENYFNSIEVLSDNCLRYVGKIVKDVVVKESPQWMQNYLMQAGMRPINNIVDITNYVLLELGQPLHAFDIETLEDKKIIVRQANENEEMTTLDNNSRKLRKTDLVISDGKKPVAIAGVMGGLNSEITNSTKTILVESAVFDADSVRKTSKHLGLRTEASQRFEKGISPEISKYAAERVCELIEETNSGTVVKGSYDIYKKPQEDRIINISVERINKLLGTEISKEEIVNYLENLEFEVEEENDILIVKVPKFRLDISIEEDIIEEVGRLYGFHNIEPKPLGGGLLRGKKSYNRLIEDETKNIMYALGLYEATTYSFISRKAYSKTLTDIDEEELVTLKNPLGEDFSVMRTTLIPNILNVLEKNSKNKIDEFKVYELGNTFHSYDAKKLPVESKKVTLGMYGKYDFYDIKDIVSIYLNQLGLKDLEFTALTDNKTFHPGRAASIAFKGEVLGQIGEISYEVAENYNIGSRVYIAEIDLSIVGKYVNLEKTYKPIIKYPSIERDIAIVVDRNLETAKIENVIEGSGKGLVQKIDLFDIYTGEHVDSNKKSLAYRIVFQSPERTLKEKEVNIIVEDILNELEKGFGAKLRS</sequence>
<gene>
    <name evidence="1" type="ORF">JFY71_09515</name>
</gene>
<accession>A0AC61MZL0</accession>
<organism evidence="1 2">
    <name type="scientific">Miniphocaeibacter halophilus</name>
    <dbReference type="NCBI Taxonomy" id="2931922"/>
    <lineage>
        <taxon>Bacteria</taxon>
        <taxon>Bacillati</taxon>
        <taxon>Bacillota</taxon>
        <taxon>Tissierellia</taxon>
        <taxon>Tissierellales</taxon>
        <taxon>Peptoniphilaceae</taxon>
        <taxon>Miniphocaeibacter</taxon>
    </lineage>
</organism>
<dbReference type="EMBL" id="CP066744">
    <property type="protein sequence ID" value="QQK07523.1"/>
    <property type="molecule type" value="Genomic_DNA"/>
</dbReference>
<proteinExistence type="predicted"/>
<dbReference type="EC" id="6.1.1.20" evidence="1"/>
<dbReference type="Proteomes" id="UP000595814">
    <property type="component" value="Chromosome"/>
</dbReference>
<evidence type="ECO:0000313" key="1">
    <source>
        <dbReference type="EMBL" id="QQK07523.1"/>
    </source>
</evidence>
<protein>
    <submittedName>
        <fullName evidence="1">Phenylalanine--tRNA ligase subunit beta</fullName>
        <ecNumber evidence="1">6.1.1.20</ecNumber>
    </submittedName>
</protein>
<keyword evidence="2" id="KW-1185">Reference proteome</keyword>
<reference evidence="1 2" key="1">
    <citation type="journal article" date="2022" name="Int. J. Syst. Evol. Microbiol.">
        <title>Miniphocaeibacter halophilus sp. nov., an ammonium-tolerant acetate-producing bacterium isolated from a biogas system.</title>
        <authorList>
            <person name="Schnurer A."/>
            <person name="Singh A."/>
            <person name="Bi S."/>
            <person name="Qiao W."/>
            <person name="Westerholm M."/>
        </authorList>
    </citation>
    <scope>NUCLEOTIDE SEQUENCE [LARGE SCALE GENOMIC DNA]</scope>
    <source>
        <strain evidence="1 2">AMB_01</strain>
    </source>
</reference>
<evidence type="ECO:0000313" key="2">
    <source>
        <dbReference type="Proteomes" id="UP000595814"/>
    </source>
</evidence>
<name>A0AC61MZL0_9FIRM</name>